<evidence type="ECO:0000256" key="13">
    <source>
        <dbReference type="ARBA" id="ARBA00023271"/>
    </source>
</evidence>
<dbReference type="Pfam" id="PF18136">
    <property type="entry name" value="DNApol_Exo"/>
    <property type="match status" value="1"/>
</dbReference>
<dbReference type="FunFam" id="3.30.420.390:FF:000002">
    <property type="entry name" value="DNA polymerase gamma, catalytic subunit"/>
    <property type="match status" value="1"/>
</dbReference>
<evidence type="ECO:0000256" key="2">
    <source>
        <dbReference type="ARBA" id="ARBA00004436"/>
    </source>
</evidence>
<comment type="similarity">
    <text evidence="3">Belongs to the DNA polymerase type-A family.</text>
</comment>
<evidence type="ECO:0000313" key="18">
    <source>
        <dbReference type="Proteomes" id="UP000596742"/>
    </source>
</evidence>
<keyword evidence="11" id="KW-0238">DNA-binding</keyword>
<dbReference type="AlphaFoldDB" id="A0A8B6EW66"/>
<evidence type="ECO:0000256" key="8">
    <source>
        <dbReference type="ARBA" id="ARBA00022705"/>
    </source>
</evidence>
<evidence type="ECO:0000256" key="7">
    <source>
        <dbReference type="ARBA" id="ARBA00022695"/>
    </source>
</evidence>
<sequence>MHRIGKVSCGCLKSVKIDPDGQKISWCLRKYKYRQRKITSRKDLLHTRNLNQSSSHVRYLHDSGDVNRARLSPINIQMLSEKLHEQIFGKNSAEITSKSVNPETLKKVQYHLESHGLWNKDCPIIPDVQLQLPKLLDKDIDKHFLELGKKQTESYRKLAEMIIESKMPKCPSKWVMSAGWTKYDSYTGKAVPVDFPEEDVCVFDIELVVQEGHYPTMATAVTPKHWYSWCSNRVMEDKNKLATQIWPEDLIPLETSMDQHGPDKSRWRDRLVIGHNVGFDRSFVKEQYYIEKSKLRFLDTMSLHIGVCGQTSFQRILYQASKKGTNRKDVREYLAGKQQKHVQSDDTWKEVSTMNNLNDVYQLHCNGKPLQKDTRDVFVKGTMKDVRERFQELMKYCSADVIATLKVFKVLWPQFLERFPHPVTLSGMMEMGTAYLPINQNWNRYIQQSNSVYDDLQRELKTILMKLANEACTKIHDERYKDDPWLWDLDWSTKDIRIKKAPKTKAKAKKVTEKEEETAEDRINKILATSERLYKIRSHMAGYPGWYKDLCMRLNKEDWLPGPSLISLQMRVAPKLMRLMWEGYPVHYDSKLGWGYVVPDPEKLEEDKDMLEDVDSDSEGEDKTGEEMSKYPVRSVFKLCGLNYSVKSTRESLFNLEDTLPGYVPQAKVDKNKMAEVVQTGVDGSMTWDEKKKHLQAAGITPRNIPPKEGRHDIGIPGCWFYQIPHKDGKGKNVGNPLAKDYLAKVEDGILKALSGTDANRALKLSIMCSYWKNAMKRIEGQMALGLKKEDLPSNVINSSKYEEDRYYGAIVPRIVSAGTITRRAVEATWLTASNAYPDRVGSELKAMVQAPPGYNFVGADVDSQELWISAIIGDSYAKLHGCTAFGWMTLQGNKADKTDLHSKTAETVGISRDHAKVFNYGRIYGAGQKFAERLLMQFNHRLTPKEAATKAKIMFGTTKGRRIKGGKWAEGTESEMFNRLEDIATSDLPRTPVLGCCISKALEPDNVGDDFMTSRINWVVQSSAVDFLHLMLVCMRWLLDEYDIDGRFAISIHDEVRYLVKEEDQYRAALALHITNLLTRSLFAYKLGMEDLPQSVAFFSAVDIDQCLRKEVTMNCVTPSNPHGMERGYGIPPGQAFDIMETLKMTGGALSKKNVPSENDSEVEKKQAV</sequence>
<dbReference type="EMBL" id="UYJE01005855">
    <property type="protein sequence ID" value="VDI40955.1"/>
    <property type="molecule type" value="Genomic_DNA"/>
</dbReference>
<dbReference type="InterPro" id="IPR043502">
    <property type="entry name" value="DNA/RNA_pol_sf"/>
</dbReference>
<feature type="compositionally biased region" description="Acidic residues" evidence="15">
    <location>
        <begin position="608"/>
        <end position="620"/>
    </location>
</feature>
<keyword evidence="10" id="KW-0239">DNA-directed DNA polymerase</keyword>
<evidence type="ECO:0000256" key="11">
    <source>
        <dbReference type="ARBA" id="ARBA00023125"/>
    </source>
</evidence>
<dbReference type="InterPro" id="IPR001098">
    <property type="entry name" value="DNA-dir_DNA_pol_A_palm_dom"/>
</dbReference>
<dbReference type="PANTHER" id="PTHR10267">
    <property type="entry name" value="DNA POLYMERASE SUBUNIT GAMMA-1"/>
    <property type="match status" value="1"/>
</dbReference>
<dbReference type="InterPro" id="IPR002297">
    <property type="entry name" value="DNA-dir_DNA_pol_A_mt"/>
</dbReference>
<dbReference type="FunFam" id="1.10.150.20:FF:000024">
    <property type="entry name" value="DNA polymerase gamma, catalytic subunit"/>
    <property type="match status" value="1"/>
</dbReference>
<dbReference type="Proteomes" id="UP000596742">
    <property type="component" value="Unassembled WGS sequence"/>
</dbReference>
<evidence type="ECO:0000256" key="12">
    <source>
        <dbReference type="ARBA" id="ARBA00023128"/>
    </source>
</evidence>
<dbReference type="PRINTS" id="PR00867">
    <property type="entry name" value="DNAPOLG"/>
</dbReference>
<comment type="cofactor">
    <cofactor evidence="1">
        <name>Mg(2+)</name>
        <dbReference type="ChEBI" id="CHEBI:18420"/>
    </cofactor>
</comment>
<organism evidence="17 18">
    <name type="scientific">Mytilus galloprovincialis</name>
    <name type="common">Mediterranean mussel</name>
    <dbReference type="NCBI Taxonomy" id="29158"/>
    <lineage>
        <taxon>Eukaryota</taxon>
        <taxon>Metazoa</taxon>
        <taxon>Spiralia</taxon>
        <taxon>Lophotrochozoa</taxon>
        <taxon>Mollusca</taxon>
        <taxon>Bivalvia</taxon>
        <taxon>Autobranchia</taxon>
        <taxon>Pteriomorphia</taxon>
        <taxon>Mytilida</taxon>
        <taxon>Mytiloidea</taxon>
        <taxon>Mytilidae</taxon>
        <taxon>Mytilinae</taxon>
        <taxon>Mytilus</taxon>
    </lineage>
</organism>
<evidence type="ECO:0000256" key="6">
    <source>
        <dbReference type="ARBA" id="ARBA00022679"/>
    </source>
</evidence>
<dbReference type="GO" id="GO:0008408">
    <property type="term" value="F:3'-5' exonuclease activity"/>
    <property type="evidence" value="ECO:0007669"/>
    <property type="project" value="TreeGrafter"/>
</dbReference>
<keyword evidence="6 17" id="KW-0808">Transferase</keyword>
<dbReference type="OrthoDB" id="5588663at2759"/>
<dbReference type="GO" id="GO:0003677">
    <property type="term" value="F:DNA binding"/>
    <property type="evidence" value="ECO:0007669"/>
    <property type="project" value="UniProtKB-KW"/>
</dbReference>
<keyword evidence="13" id="KW-1135">Mitochondrion nucleoid</keyword>
<dbReference type="Gene3D" id="1.10.150.20">
    <property type="entry name" value="5' to 3' exonuclease, C-terminal subdomain"/>
    <property type="match status" value="1"/>
</dbReference>
<dbReference type="CDD" id="cd08641">
    <property type="entry name" value="DNA_pol_gammaA"/>
    <property type="match status" value="1"/>
</dbReference>
<dbReference type="FunFam" id="3.30.70.370:FF:000017">
    <property type="entry name" value="Predicted protein"/>
    <property type="match status" value="1"/>
</dbReference>
<protein>
    <recommendedName>
        <fullName evidence="5">DNA polymerase subunit gamma-1</fullName>
        <ecNumber evidence="4">2.7.7.7</ecNumber>
    </recommendedName>
    <alternativeName>
        <fullName evidence="14">Mitochondrial DNA polymerase catalytic subunit</fullName>
    </alternativeName>
</protein>
<evidence type="ECO:0000256" key="15">
    <source>
        <dbReference type="SAM" id="MobiDB-lite"/>
    </source>
</evidence>
<evidence type="ECO:0000256" key="1">
    <source>
        <dbReference type="ARBA" id="ARBA00001946"/>
    </source>
</evidence>
<keyword evidence="7 17" id="KW-0548">Nucleotidyltransferase</keyword>
<evidence type="ECO:0000256" key="4">
    <source>
        <dbReference type="ARBA" id="ARBA00012417"/>
    </source>
</evidence>
<proteinExistence type="inferred from homology"/>
<evidence type="ECO:0000256" key="9">
    <source>
        <dbReference type="ARBA" id="ARBA00022842"/>
    </source>
</evidence>
<evidence type="ECO:0000256" key="3">
    <source>
        <dbReference type="ARBA" id="ARBA00007705"/>
    </source>
</evidence>
<dbReference type="GO" id="GO:0003887">
    <property type="term" value="F:DNA-directed DNA polymerase activity"/>
    <property type="evidence" value="ECO:0007669"/>
    <property type="project" value="UniProtKB-KW"/>
</dbReference>
<keyword evidence="8" id="KW-0235">DNA replication</keyword>
<dbReference type="InterPro" id="IPR012337">
    <property type="entry name" value="RNaseH-like_sf"/>
</dbReference>
<dbReference type="GO" id="GO:0006264">
    <property type="term" value="P:mitochondrial DNA replication"/>
    <property type="evidence" value="ECO:0007669"/>
    <property type="project" value="InterPro"/>
</dbReference>
<feature type="region of interest" description="Disordered" evidence="15">
    <location>
        <begin position="1151"/>
        <end position="1170"/>
    </location>
</feature>
<dbReference type="InterPro" id="IPR041336">
    <property type="entry name" value="DNApol_Exo"/>
</dbReference>
<accession>A0A8B6EW66</accession>
<comment type="caution">
    <text evidence="17">The sequence shown here is derived from an EMBL/GenBank/DDBJ whole genome shotgun (WGS) entry which is preliminary data.</text>
</comment>
<dbReference type="SMART" id="SM00482">
    <property type="entry name" value="POLAc"/>
    <property type="match status" value="1"/>
</dbReference>
<keyword evidence="18" id="KW-1185">Reference proteome</keyword>
<dbReference type="FunFam" id="3.30.420.390:FF:000001">
    <property type="entry name" value="DNA polymerase gamma, catalytic subunit"/>
    <property type="match status" value="1"/>
</dbReference>
<dbReference type="GO" id="GO:0042645">
    <property type="term" value="C:mitochondrial nucleoid"/>
    <property type="evidence" value="ECO:0007669"/>
    <property type="project" value="UniProtKB-SubCell"/>
</dbReference>
<feature type="region of interest" description="Disordered" evidence="15">
    <location>
        <begin position="608"/>
        <end position="627"/>
    </location>
</feature>
<dbReference type="SUPFAM" id="SSF56672">
    <property type="entry name" value="DNA/RNA polymerases"/>
    <property type="match status" value="1"/>
</dbReference>
<evidence type="ECO:0000259" key="16">
    <source>
        <dbReference type="SMART" id="SM00482"/>
    </source>
</evidence>
<dbReference type="Gene3D" id="3.30.70.370">
    <property type="match status" value="1"/>
</dbReference>
<keyword evidence="12" id="KW-0496">Mitochondrion</keyword>
<evidence type="ECO:0000256" key="10">
    <source>
        <dbReference type="ARBA" id="ARBA00022932"/>
    </source>
</evidence>
<feature type="domain" description="DNA-directed DNA polymerase family A palm" evidence="16">
    <location>
        <begin position="842"/>
        <end position="1065"/>
    </location>
</feature>
<comment type="subcellular location">
    <subcellularLocation>
        <location evidence="2">Mitochondrion matrix</location>
        <location evidence="2">Mitochondrion nucleoid</location>
    </subcellularLocation>
</comment>
<reference evidence="17" key="1">
    <citation type="submission" date="2018-11" db="EMBL/GenBank/DDBJ databases">
        <authorList>
            <person name="Alioto T."/>
            <person name="Alioto T."/>
        </authorList>
    </citation>
    <scope>NUCLEOTIDE SEQUENCE</scope>
</reference>
<name>A0A8B6EW66_MYTGA</name>
<evidence type="ECO:0000313" key="17">
    <source>
        <dbReference type="EMBL" id="VDI40955.1"/>
    </source>
</evidence>
<dbReference type="PANTHER" id="PTHR10267:SF0">
    <property type="entry name" value="DNA POLYMERASE SUBUNIT GAMMA-1"/>
    <property type="match status" value="1"/>
</dbReference>
<evidence type="ECO:0000256" key="14">
    <source>
        <dbReference type="ARBA" id="ARBA00031966"/>
    </source>
</evidence>
<dbReference type="InterPro" id="IPR019760">
    <property type="entry name" value="DNA-dir_DNA_pol_A_CS"/>
</dbReference>
<keyword evidence="9" id="KW-0460">Magnesium</keyword>
<dbReference type="Gene3D" id="3.30.420.390">
    <property type="match status" value="2"/>
</dbReference>
<gene>
    <name evidence="17" type="ORF">MGAL_10B075571</name>
</gene>
<evidence type="ECO:0000256" key="5">
    <source>
        <dbReference type="ARBA" id="ARBA00015350"/>
    </source>
</evidence>
<dbReference type="Pfam" id="PF00476">
    <property type="entry name" value="DNA_pol_A"/>
    <property type="match status" value="1"/>
</dbReference>
<dbReference type="GO" id="GO:0005760">
    <property type="term" value="C:gamma DNA polymerase complex"/>
    <property type="evidence" value="ECO:0007669"/>
    <property type="project" value="InterPro"/>
</dbReference>
<dbReference type="PROSITE" id="PS00447">
    <property type="entry name" value="DNA_POLYMERASE_A"/>
    <property type="match status" value="1"/>
</dbReference>
<dbReference type="SUPFAM" id="SSF53098">
    <property type="entry name" value="Ribonuclease H-like"/>
    <property type="match status" value="1"/>
</dbReference>
<dbReference type="EC" id="2.7.7.7" evidence="4"/>
<dbReference type="InterPro" id="IPR047580">
    <property type="entry name" value="POLG_palm_dom"/>
</dbReference>